<keyword evidence="4" id="KW-1185">Reference proteome</keyword>
<evidence type="ECO:0000256" key="2">
    <source>
        <dbReference type="SAM" id="Phobius"/>
    </source>
</evidence>
<organism evidence="3 4">
    <name type="scientific">Acidimangrovimonas pyrenivorans</name>
    <dbReference type="NCBI Taxonomy" id="2030798"/>
    <lineage>
        <taxon>Bacteria</taxon>
        <taxon>Pseudomonadati</taxon>
        <taxon>Pseudomonadota</taxon>
        <taxon>Alphaproteobacteria</taxon>
        <taxon>Rhodobacterales</taxon>
        <taxon>Paracoccaceae</taxon>
        <taxon>Acidimangrovimonas</taxon>
    </lineage>
</organism>
<feature type="compositionally biased region" description="Polar residues" evidence="1">
    <location>
        <begin position="1"/>
        <end position="14"/>
    </location>
</feature>
<evidence type="ECO:0000313" key="3">
    <source>
        <dbReference type="EMBL" id="MFC2968695.1"/>
    </source>
</evidence>
<feature type="compositionally biased region" description="Basic and acidic residues" evidence="1">
    <location>
        <begin position="23"/>
        <end position="47"/>
    </location>
</feature>
<reference evidence="4" key="1">
    <citation type="journal article" date="2019" name="Int. J. Syst. Evol. Microbiol.">
        <title>The Global Catalogue of Microorganisms (GCM) 10K type strain sequencing project: providing services to taxonomists for standard genome sequencing and annotation.</title>
        <authorList>
            <consortium name="The Broad Institute Genomics Platform"/>
            <consortium name="The Broad Institute Genome Sequencing Center for Infectious Disease"/>
            <person name="Wu L."/>
            <person name="Ma J."/>
        </authorList>
    </citation>
    <scope>NUCLEOTIDE SEQUENCE [LARGE SCALE GENOMIC DNA]</scope>
    <source>
        <strain evidence="4">KCTC 62192</strain>
    </source>
</reference>
<dbReference type="Proteomes" id="UP001595443">
    <property type="component" value="Unassembled WGS sequence"/>
</dbReference>
<feature type="region of interest" description="Disordered" evidence="1">
    <location>
        <begin position="1"/>
        <end position="47"/>
    </location>
</feature>
<dbReference type="RefSeq" id="WP_377833391.1">
    <property type="nucleotide sequence ID" value="NZ_JBHRSK010000007.1"/>
</dbReference>
<gene>
    <name evidence="3" type="ORF">ACFOES_11375</name>
</gene>
<comment type="caution">
    <text evidence="3">The sequence shown here is derived from an EMBL/GenBank/DDBJ whole genome shotgun (WGS) entry which is preliminary data.</text>
</comment>
<proteinExistence type="predicted"/>
<protein>
    <submittedName>
        <fullName evidence="3">Uncharacterized protein</fullName>
    </submittedName>
</protein>
<accession>A0ABV7AIL3</accession>
<keyword evidence="2" id="KW-0812">Transmembrane</keyword>
<evidence type="ECO:0000256" key="1">
    <source>
        <dbReference type="SAM" id="MobiDB-lite"/>
    </source>
</evidence>
<sequence>MTSFQNEKFDTNVSGGQGLRLEQPLRPDQEREAETANAKKPEVARPKSEIEALRQALMQGDEALARRRDIGELHKRIVNMITTLNQGLDEKQAARFAEDKAHFVARLEQIERAVNSMEGALRVELEPLLHSMVERAVESRGTARPAKARIALQWLAAGVVGLVVGLGFSTEINAVYSGVLGSKSDVQSPVSPILFPDGGSEASANLAK</sequence>
<keyword evidence="2" id="KW-0472">Membrane</keyword>
<keyword evidence="2" id="KW-1133">Transmembrane helix</keyword>
<name>A0ABV7AIL3_9RHOB</name>
<feature type="transmembrane region" description="Helical" evidence="2">
    <location>
        <begin position="150"/>
        <end position="168"/>
    </location>
</feature>
<dbReference type="EMBL" id="JBHRSK010000007">
    <property type="protein sequence ID" value="MFC2968695.1"/>
    <property type="molecule type" value="Genomic_DNA"/>
</dbReference>
<evidence type="ECO:0000313" key="4">
    <source>
        <dbReference type="Proteomes" id="UP001595443"/>
    </source>
</evidence>